<accession>A0A2N8ZC88</accession>
<evidence type="ECO:0000256" key="4">
    <source>
        <dbReference type="ARBA" id="ARBA00022989"/>
    </source>
</evidence>
<feature type="transmembrane region" description="Helical" evidence="6">
    <location>
        <begin position="125"/>
        <end position="144"/>
    </location>
</feature>
<evidence type="ECO:0000256" key="6">
    <source>
        <dbReference type="SAM" id="Phobius"/>
    </source>
</evidence>
<dbReference type="AlphaFoldDB" id="A0A2N8ZC88"/>
<evidence type="ECO:0000256" key="1">
    <source>
        <dbReference type="ARBA" id="ARBA00004651"/>
    </source>
</evidence>
<evidence type="ECO:0000313" key="9">
    <source>
        <dbReference type="Proteomes" id="UP000235828"/>
    </source>
</evidence>
<sequence length="266" mass="30557">MDSIIDVLIRPDVQIMLLIWLMVILIATTFYFVAEYLRRKRKLRRFGLITKETKKHIQFIDQTTEQFNEMFTSSSVDMSEKFVAAGLYDTRFASLVTPFKYLLAAVGGIGLAYMGYLFGWEPKKFILAELFWIVLVIVLPDIYLSMKKKALQNKISSQLPYLLDLMGVCVQTGMTIEAAMAYLGKEMQGFDKDLAHILKRTNDRARLVSLEVALQELYQRVPTSEVRSFVMTLNQSLQYGSSIYDVLVTLAVDIREVQMLGLEEKK</sequence>
<feature type="transmembrane region" description="Helical" evidence="6">
    <location>
        <begin position="101"/>
        <end position="119"/>
    </location>
</feature>
<dbReference type="InterPro" id="IPR018076">
    <property type="entry name" value="T2SS_GspF_dom"/>
</dbReference>
<protein>
    <submittedName>
        <fullName evidence="8">Type II secretion system protein F</fullName>
    </submittedName>
</protein>
<proteinExistence type="predicted"/>
<evidence type="ECO:0000256" key="5">
    <source>
        <dbReference type="ARBA" id="ARBA00023136"/>
    </source>
</evidence>
<dbReference type="EMBL" id="LT960611">
    <property type="protein sequence ID" value="SON49508.1"/>
    <property type="molecule type" value="Genomic_DNA"/>
</dbReference>
<comment type="subcellular location">
    <subcellularLocation>
        <location evidence="1">Cell membrane</location>
        <topology evidence="1">Multi-pass membrane protein</topology>
    </subcellularLocation>
</comment>
<evidence type="ECO:0000256" key="3">
    <source>
        <dbReference type="ARBA" id="ARBA00022692"/>
    </source>
</evidence>
<evidence type="ECO:0000259" key="7">
    <source>
        <dbReference type="Pfam" id="PF00482"/>
    </source>
</evidence>
<name>A0A2N8ZC88_9VIBR</name>
<keyword evidence="3 6" id="KW-0812">Transmembrane</keyword>
<feature type="domain" description="Type II secretion system protein GspF" evidence="7">
    <location>
        <begin position="163"/>
        <end position="262"/>
    </location>
</feature>
<dbReference type="KEGG" id="vta:A1529"/>
<keyword evidence="9" id="KW-1185">Reference proteome</keyword>
<dbReference type="PANTHER" id="PTHR35007">
    <property type="entry name" value="INTEGRAL MEMBRANE PROTEIN-RELATED"/>
    <property type="match status" value="1"/>
</dbReference>
<dbReference type="PANTHER" id="PTHR35007:SF2">
    <property type="entry name" value="PILUS ASSEMBLE PROTEIN"/>
    <property type="match status" value="1"/>
</dbReference>
<evidence type="ECO:0000256" key="2">
    <source>
        <dbReference type="ARBA" id="ARBA00022475"/>
    </source>
</evidence>
<keyword evidence="2" id="KW-1003">Cell membrane</keyword>
<reference evidence="8 9" key="1">
    <citation type="submission" date="2017-10" db="EMBL/GenBank/DDBJ databases">
        <authorList>
            <person name="Banno H."/>
            <person name="Chua N.-H."/>
        </authorList>
    </citation>
    <scope>NUCLEOTIDE SEQUENCE [LARGE SCALE GENOMIC DNA]</scope>
    <source>
        <strain evidence="8">Vibrio tapetis CECT4600</strain>
    </source>
</reference>
<gene>
    <name evidence="8" type="ORF">VTAP4600_A1529</name>
</gene>
<dbReference type="Pfam" id="PF00482">
    <property type="entry name" value="T2SSF"/>
    <property type="match status" value="1"/>
</dbReference>
<keyword evidence="4 6" id="KW-1133">Transmembrane helix</keyword>
<organism evidence="8 9">
    <name type="scientific">Vibrio tapetis subsp. tapetis</name>
    <dbReference type="NCBI Taxonomy" id="1671868"/>
    <lineage>
        <taxon>Bacteria</taxon>
        <taxon>Pseudomonadati</taxon>
        <taxon>Pseudomonadota</taxon>
        <taxon>Gammaproteobacteria</taxon>
        <taxon>Vibrionales</taxon>
        <taxon>Vibrionaceae</taxon>
        <taxon>Vibrio</taxon>
    </lineage>
</organism>
<keyword evidence="5 6" id="KW-0472">Membrane</keyword>
<dbReference type="Proteomes" id="UP000235828">
    <property type="component" value="Chromosome A"/>
</dbReference>
<evidence type="ECO:0000313" key="8">
    <source>
        <dbReference type="EMBL" id="SON49508.1"/>
    </source>
</evidence>
<feature type="transmembrane region" description="Helical" evidence="6">
    <location>
        <begin position="15"/>
        <end position="34"/>
    </location>
</feature>
<dbReference type="GO" id="GO:0005886">
    <property type="term" value="C:plasma membrane"/>
    <property type="evidence" value="ECO:0007669"/>
    <property type="project" value="UniProtKB-SubCell"/>
</dbReference>